<evidence type="ECO:0000313" key="2">
    <source>
        <dbReference type="Proteomes" id="UP000053537"/>
    </source>
</evidence>
<feature type="non-terminal residue" evidence="1">
    <location>
        <position position="71"/>
    </location>
</feature>
<keyword evidence="2" id="KW-1185">Reference proteome</keyword>
<feature type="non-terminal residue" evidence="1">
    <location>
        <position position="1"/>
    </location>
</feature>
<evidence type="ECO:0000313" key="1">
    <source>
        <dbReference type="EMBL" id="KFP81116.1"/>
    </source>
</evidence>
<accession>A0A091MUV8</accession>
<reference evidence="1 2" key="1">
    <citation type="submission" date="2014-04" db="EMBL/GenBank/DDBJ databases">
        <title>Genome evolution of avian class.</title>
        <authorList>
            <person name="Zhang G."/>
            <person name="Li C."/>
        </authorList>
    </citation>
    <scope>NUCLEOTIDE SEQUENCE [LARGE SCALE GENOMIC DNA]</scope>
    <source>
        <strain evidence="1">BGI_N310</strain>
    </source>
</reference>
<sequence length="71" mass="7894">VTIMDGRNHTDNSTRAQKYLLQALSQQNYSVGEWKEVTTENCSVTTAVLDGTQNAANWTSPYSNISSVQIR</sequence>
<dbReference type="EMBL" id="KK837954">
    <property type="protein sequence ID" value="KFP81116.1"/>
    <property type="molecule type" value="Genomic_DNA"/>
</dbReference>
<proteinExistence type="predicted"/>
<dbReference type="Proteomes" id="UP000053537">
    <property type="component" value="Unassembled WGS sequence"/>
</dbReference>
<name>A0A091MUV8_9PASS</name>
<organism evidence="1 2">
    <name type="scientific">Acanthisitta chloris</name>
    <name type="common">rifleman</name>
    <dbReference type="NCBI Taxonomy" id="57068"/>
    <lineage>
        <taxon>Eukaryota</taxon>
        <taxon>Metazoa</taxon>
        <taxon>Chordata</taxon>
        <taxon>Craniata</taxon>
        <taxon>Vertebrata</taxon>
        <taxon>Euteleostomi</taxon>
        <taxon>Archelosauria</taxon>
        <taxon>Archosauria</taxon>
        <taxon>Dinosauria</taxon>
        <taxon>Saurischia</taxon>
        <taxon>Theropoda</taxon>
        <taxon>Coelurosauria</taxon>
        <taxon>Aves</taxon>
        <taxon>Neognathae</taxon>
        <taxon>Neoaves</taxon>
        <taxon>Telluraves</taxon>
        <taxon>Australaves</taxon>
        <taxon>Passeriformes</taxon>
        <taxon>Acanthisittidae</taxon>
        <taxon>Acanthisitta</taxon>
    </lineage>
</organism>
<dbReference type="AlphaFoldDB" id="A0A091MUV8"/>
<gene>
    <name evidence="1" type="ORF">N310_03663</name>
</gene>
<protein>
    <submittedName>
        <fullName evidence="1">Uncharacterized protein</fullName>
    </submittedName>
</protein>